<dbReference type="InterPro" id="IPR036511">
    <property type="entry name" value="TGT-like_sf"/>
</dbReference>
<feature type="region of interest" description="RNA binding" evidence="7">
    <location>
        <begin position="245"/>
        <end position="251"/>
    </location>
</feature>
<feature type="binding site" evidence="7">
    <location>
        <position position="187"/>
    </location>
    <ligand>
        <name>substrate</name>
    </ligand>
</feature>
<keyword evidence="5 7" id="KW-0671">Queuosine biosynthesis</keyword>
<reference evidence="9 10" key="1">
    <citation type="journal article" date="2016" name="Nat. Commun.">
        <title>Thousands of microbial genomes shed light on interconnected biogeochemical processes in an aquifer system.</title>
        <authorList>
            <person name="Anantharaman K."/>
            <person name="Brown C.T."/>
            <person name="Hug L.A."/>
            <person name="Sharon I."/>
            <person name="Castelle C.J."/>
            <person name="Probst A.J."/>
            <person name="Thomas B.C."/>
            <person name="Singh A."/>
            <person name="Wilkins M.J."/>
            <person name="Karaoz U."/>
            <person name="Brodie E.L."/>
            <person name="Williams K.H."/>
            <person name="Hubbard S.S."/>
            <person name="Banfield J.F."/>
        </authorList>
    </citation>
    <scope>NUCLEOTIDE SEQUENCE [LARGE SCALE GENOMIC DNA]</scope>
</reference>
<dbReference type="EMBL" id="MFNE01000024">
    <property type="protein sequence ID" value="OGG95390.1"/>
    <property type="molecule type" value="Genomic_DNA"/>
</dbReference>
<evidence type="ECO:0000256" key="7">
    <source>
        <dbReference type="HAMAP-Rule" id="MF_00168"/>
    </source>
</evidence>
<dbReference type="NCBIfam" id="TIGR00430">
    <property type="entry name" value="Q_tRNA_tgt"/>
    <property type="match status" value="1"/>
</dbReference>
<evidence type="ECO:0000256" key="5">
    <source>
        <dbReference type="ARBA" id="ARBA00022785"/>
    </source>
</evidence>
<proteinExistence type="inferred from homology"/>
<dbReference type="FunFam" id="3.20.20.105:FF:000001">
    <property type="entry name" value="Queuine tRNA-ribosyltransferase"/>
    <property type="match status" value="1"/>
</dbReference>
<dbReference type="HAMAP" id="MF_00168">
    <property type="entry name" value="Q_tRNA_Tgt"/>
    <property type="match status" value="1"/>
</dbReference>
<comment type="subunit">
    <text evidence="7">Homodimer. Within each dimer, one monomer is responsible for RNA recognition and catalysis, while the other monomer binds to the replacement base PreQ1.</text>
</comment>
<name>A0A1F6GBA9_9PROT</name>
<dbReference type="GO" id="GO:0046872">
    <property type="term" value="F:metal ion binding"/>
    <property type="evidence" value="ECO:0007669"/>
    <property type="project" value="UniProtKB-KW"/>
</dbReference>
<feature type="binding site" evidence="7">
    <location>
        <begin position="92"/>
        <end position="96"/>
    </location>
    <ligand>
        <name>substrate</name>
    </ligand>
</feature>
<feature type="binding site" evidence="7">
    <location>
        <position position="304"/>
    </location>
    <ligand>
        <name>Zn(2+)</name>
        <dbReference type="ChEBI" id="CHEBI:29105"/>
    </ligand>
</feature>
<dbReference type="GO" id="GO:0008616">
    <property type="term" value="P:tRNA queuosine(34) biosynthetic process"/>
    <property type="evidence" value="ECO:0007669"/>
    <property type="project" value="UniProtKB-UniRule"/>
</dbReference>
<comment type="similarity">
    <text evidence="7">Belongs to the queuine tRNA-ribosyltransferase family.</text>
</comment>
<evidence type="ECO:0000313" key="9">
    <source>
        <dbReference type="EMBL" id="OGG95390.1"/>
    </source>
</evidence>
<feature type="active site" description="Proton acceptor" evidence="7">
    <location>
        <position position="92"/>
    </location>
</feature>
<evidence type="ECO:0000256" key="1">
    <source>
        <dbReference type="ARBA" id="ARBA00004691"/>
    </source>
</evidence>
<keyword evidence="2 7" id="KW-0328">Glycosyltransferase</keyword>
<evidence type="ECO:0000313" key="10">
    <source>
        <dbReference type="Proteomes" id="UP000178449"/>
    </source>
</evidence>
<dbReference type="PANTHER" id="PTHR46499">
    <property type="entry name" value="QUEUINE TRNA-RIBOSYLTRANSFERASE"/>
    <property type="match status" value="1"/>
</dbReference>
<dbReference type="PANTHER" id="PTHR46499:SF1">
    <property type="entry name" value="QUEUINE TRNA-RIBOSYLTRANSFERASE"/>
    <property type="match status" value="1"/>
</dbReference>
<feature type="binding site" evidence="7">
    <location>
        <position position="333"/>
    </location>
    <ligand>
        <name>Zn(2+)</name>
        <dbReference type="ChEBI" id="CHEBI:29105"/>
    </ligand>
</feature>
<feature type="binding site" evidence="7">
    <location>
        <position position="302"/>
    </location>
    <ligand>
        <name>Zn(2+)</name>
        <dbReference type="ChEBI" id="CHEBI:29105"/>
    </ligand>
</feature>
<keyword evidence="3 7" id="KW-0808">Transferase</keyword>
<dbReference type="Gene3D" id="3.20.20.105">
    <property type="entry name" value="Queuine tRNA-ribosyltransferase-like"/>
    <property type="match status" value="1"/>
</dbReference>
<feature type="binding site" evidence="7">
    <location>
        <position position="214"/>
    </location>
    <ligand>
        <name>substrate</name>
    </ligand>
</feature>
<dbReference type="GO" id="GO:0005829">
    <property type="term" value="C:cytosol"/>
    <property type="evidence" value="ECO:0007669"/>
    <property type="project" value="TreeGrafter"/>
</dbReference>
<comment type="pathway">
    <text evidence="1 7">tRNA modification; tRNA-queuosine biosynthesis.</text>
</comment>
<keyword evidence="7" id="KW-0479">Metal-binding</keyword>
<comment type="caution">
    <text evidence="9">The sequence shown here is derived from an EMBL/GenBank/DDBJ whole genome shotgun (WGS) entry which is preliminary data.</text>
</comment>
<dbReference type="AlphaFoldDB" id="A0A1F6GBA9"/>
<dbReference type="STRING" id="1817772.A2527_07675"/>
<dbReference type="Pfam" id="PF01702">
    <property type="entry name" value="TGT"/>
    <property type="match status" value="1"/>
</dbReference>
<sequence>MGRLKFQLEAEDGQARAARFWLGPKQIQTPLFMPVGTAATVKAMTSEELTQIGFPLILGNTYHLFLRPGDSLIKELGGLHKFMNWPGAILTDSGGFQVFSLAKLTKITEAGVTFQSHLDGTKLAFTPESVIQTQENLGSDIMMVLDECLPIPSEREQVKESIALTHRWAERSLKARRSENAMFGIVQGADFEELRRESALGLVDLGFDGYAIGGLSVGESKSIMAEVCGYTTPLLPKDKPRYLMGVGDPVDLLNGIEAGIDLFDCVLPTRNARNGGLFTSLGKINIKHSSHRTNPGPLDPNCGCSVCQNYSRAYLRHLFQSGEILASRLNTYHNLHFLHDLMNQARQAILANRFAQFKRDWLARYLGD</sequence>
<dbReference type="NCBIfam" id="TIGR00449">
    <property type="entry name" value="tgt_general"/>
    <property type="match status" value="1"/>
</dbReference>
<dbReference type="InterPro" id="IPR004803">
    <property type="entry name" value="TGT"/>
</dbReference>
<feature type="binding site" evidence="7">
    <location>
        <position position="307"/>
    </location>
    <ligand>
        <name>Zn(2+)</name>
        <dbReference type="ChEBI" id="CHEBI:29105"/>
    </ligand>
</feature>
<evidence type="ECO:0000259" key="8">
    <source>
        <dbReference type="Pfam" id="PF01702"/>
    </source>
</evidence>
<dbReference type="InterPro" id="IPR050076">
    <property type="entry name" value="ArchSynthase1/Queuine_TRR"/>
</dbReference>
<feature type="active site" description="Nucleophile" evidence="7">
    <location>
        <position position="264"/>
    </location>
</feature>
<evidence type="ECO:0000256" key="2">
    <source>
        <dbReference type="ARBA" id="ARBA00022676"/>
    </source>
</evidence>
<comment type="function">
    <text evidence="7">Catalyzes the base-exchange of a guanine (G) residue with the queuine precursor 7-aminomethyl-7-deazaguanine (PreQ1) at position 34 (anticodon wobble position) in tRNAs with GU(N) anticodons (tRNA-Asp, -Asn, -His and -Tyr). Catalysis occurs through a double-displacement mechanism. The nucleophile active site attacks the C1' of nucleotide 34 to detach the guanine base from the RNA, forming a covalent enzyme-RNA intermediate. The proton acceptor active site deprotonates the incoming PreQ1, allowing a nucleophilic attack on the C1' of the ribose to form the product. After dissociation, two additional enzymatic reactions on the tRNA convert PreQ1 to queuine (Q), resulting in the hypermodified nucleoside queuosine (7-(((4,5-cis-dihydroxy-2-cyclopenten-1-yl)amino)methyl)-7-deazaguanosine).</text>
</comment>
<organism evidence="9 10">
    <name type="scientific">Candidatus Lambdaproteobacteria bacterium RIFOXYD2_FULL_50_16</name>
    <dbReference type="NCBI Taxonomy" id="1817772"/>
    <lineage>
        <taxon>Bacteria</taxon>
        <taxon>Pseudomonadati</taxon>
        <taxon>Pseudomonadota</taxon>
        <taxon>Candidatus Lambdaproteobacteria</taxon>
    </lineage>
</organism>
<evidence type="ECO:0000256" key="4">
    <source>
        <dbReference type="ARBA" id="ARBA00022694"/>
    </source>
</evidence>
<feature type="domain" description="tRNA-guanine(15) transglycosylase-like" evidence="8">
    <location>
        <begin position="14"/>
        <end position="365"/>
    </location>
</feature>
<feature type="binding site" evidence="7">
    <location>
        <position position="146"/>
    </location>
    <ligand>
        <name>substrate</name>
    </ligand>
</feature>
<accession>A0A1F6GBA9</accession>
<keyword evidence="4 7" id="KW-0819">tRNA processing</keyword>
<dbReference type="GO" id="GO:0008479">
    <property type="term" value="F:tRNA-guanosine(34) queuine transglycosylase activity"/>
    <property type="evidence" value="ECO:0007669"/>
    <property type="project" value="UniProtKB-UniRule"/>
</dbReference>
<comment type="cofactor">
    <cofactor evidence="7">
        <name>Zn(2+)</name>
        <dbReference type="ChEBI" id="CHEBI:29105"/>
    </cofactor>
    <text evidence="7">Binds 1 zinc ion per subunit.</text>
</comment>
<keyword evidence="7" id="KW-0862">Zinc</keyword>
<protein>
    <recommendedName>
        <fullName evidence="7">Queuine tRNA-ribosyltransferase</fullName>
        <ecNumber evidence="7">2.4.2.29</ecNumber>
    </recommendedName>
    <alternativeName>
        <fullName evidence="7">Guanine insertion enzyme</fullName>
    </alternativeName>
    <alternativeName>
        <fullName evidence="7">tRNA-guanine transglycosylase</fullName>
    </alternativeName>
</protein>
<dbReference type="SUPFAM" id="SSF51713">
    <property type="entry name" value="tRNA-guanine transglycosylase"/>
    <property type="match status" value="1"/>
</dbReference>
<comment type="catalytic activity">
    <reaction evidence="6 7">
        <text>7-aminomethyl-7-carbaguanine + guanosine(34) in tRNA = 7-aminomethyl-7-carbaguanosine(34) in tRNA + guanine</text>
        <dbReference type="Rhea" id="RHEA:24104"/>
        <dbReference type="Rhea" id="RHEA-COMP:10341"/>
        <dbReference type="Rhea" id="RHEA-COMP:10342"/>
        <dbReference type="ChEBI" id="CHEBI:16235"/>
        <dbReference type="ChEBI" id="CHEBI:58703"/>
        <dbReference type="ChEBI" id="CHEBI:74269"/>
        <dbReference type="ChEBI" id="CHEBI:82833"/>
        <dbReference type="EC" id="2.4.2.29"/>
    </reaction>
</comment>
<evidence type="ECO:0000256" key="6">
    <source>
        <dbReference type="ARBA" id="ARBA00050112"/>
    </source>
</evidence>
<dbReference type="UniPathway" id="UPA00392"/>
<dbReference type="Proteomes" id="UP000178449">
    <property type="component" value="Unassembled WGS sequence"/>
</dbReference>
<dbReference type="EC" id="2.4.2.29" evidence="7"/>
<evidence type="ECO:0000256" key="3">
    <source>
        <dbReference type="ARBA" id="ARBA00022679"/>
    </source>
</evidence>
<dbReference type="InterPro" id="IPR002616">
    <property type="entry name" value="tRNA_ribo_trans-like"/>
</dbReference>
<feature type="region of interest" description="RNA binding; important for wobble base 34 recognition" evidence="7">
    <location>
        <begin position="269"/>
        <end position="273"/>
    </location>
</feature>
<gene>
    <name evidence="7" type="primary">tgt</name>
    <name evidence="9" type="ORF">A2527_07675</name>
</gene>